<gene>
    <name evidence="9" type="ORF">FTJAE_4587</name>
</gene>
<dbReference type="PANTHER" id="PTHR47172">
    <property type="entry name" value="OS01G0976800 PROTEIN"/>
    <property type="match status" value="1"/>
</dbReference>
<keyword evidence="5" id="KW-0804">Transcription</keyword>
<dbReference type="SUPFAM" id="SSF57716">
    <property type="entry name" value="Glucocorticoid receptor-like (DNA-binding domain)"/>
    <property type="match status" value="1"/>
</dbReference>
<evidence type="ECO:0000259" key="8">
    <source>
        <dbReference type="PROSITE" id="PS50114"/>
    </source>
</evidence>
<evidence type="ECO:0000256" key="4">
    <source>
        <dbReference type="ARBA" id="ARBA00023015"/>
    </source>
</evidence>
<dbReference type="SMART" id="SM00401">
    <property type="entry name" value="ZnF_GATA"/>
    <property type="match status" value="1"/>
</dbReference>
<protein>
    <submittedName>
        <fullName evidence="9">GATA zinc finger domain protein</fullName>
    </submittedName>
</protein>
<accession>A0A8H5VZD4</accession>
<dbReference type="GO" id="GO:0043565">
    <property type="term" value="F:sequence-specific DNA binding"/>
    <property type="evidence" value="ECO:0007669"/>
    <property type="project" value="InterPro"/>
</dbReference>
<dbReference type="CDD" id="cd00202">
    <property type="entry name" value="ZnF_GATA"/>
    <property type="match status" value="1"/>
</dbReference>
<feature type="domain" description="GATA-type" evidence="8">
    <location>
        <begin position="165"/>
        <end position="200"/>
    </location>
</feature>
<feature type="region of interest" description="Disordered" evidence="7">
    <location>
        <begin position="104"/>
        <end position="150"/>
    </location>
</feature>
<keyword evidence="4" id="KW-0805">Transcription regulation</keyword>
<dbReference type="AlphaFoldDB" id="A0A8H5VZD4"/>
<dbReference type="GO" id="GO:0008270">
    <property type="term" value="F:zinc ion binding"/>
    <property type="evidence" value="ECO:0007669"/>
    <property type="project" value="UniProtKB-KW"/>
</dbReference>
<keyword evidence="1" id="KW-0479">Metal-binding</keyword>
<reference evidence="9 10" key="1">
    <citation type="submission" date="2020-05" db="EMBL/GenBank/DDBJ databases">
        <title>Identification and distribution of gene clusters putatively required for synthesis of sphingolipid metabolism inhibitors in phylogenetically diverse species of the filamentous fungus Fusarium.</title>
        <authorList>
            <person name="Kim H.-S."/>
            <person name="Busman M."/>
            <person name="Brown D.W."/>
            <person name="Divon H."/>
            <person name="Uhlig S."/>
            <person name="Proctor R.H."/>
        </authorList>
    </citation>
    <scope>NUCLEOTIDE SEQUENCE [LARGE SCALE GENOMIC DNA]</scope>
    <source>
        <strain evidence="9 10">NRRL 66243</strain>
    </source>
</reference>
<evidence type="ECO:0000256" key="7">
    <source>
        <dbReference type="SAM" id="MobiDB-lite"/>
    </source>
</evidence>
<evidence type="ECO:0000256" key="2">
    <source>
        <dbReference type="ARBA" id="ARBA00022771"/>
    </source>
</evidence>
<dbReference type="Gene3D" id="3.30.50.10">
    <property type="entry name" value="Erythroid Transcription Factor GATA-1, subunit A"/>
    <property type="match status" value="1"/>
</dbReference>
<evidence type="ECO:0000313" key="9">
    <source>
        <dbReference type="EMBL" id="KAF5640040.1"/>
    </source>
</evidence>
<dbReference type="Proteomes" id="UP000530670">
    <property type="component" value="Unassembled WGS sequence"/>
</dbReference>
<organism evidence="9 10">
    <name type="scientific">Fusarium tjaetaba</name>
    <dbReference type="NCBI Taxonomy" id="1567544"/>
    <lineage>
        <taxon>Eukaryota</taxon>
        <taxon>Fungi</taxon>
        <taxon>Dikarya</taxon>
        <taxon>Ascomycota</taxon>
        <taxon>Pezizomycotina</taxon>
        <taxon>Sordariomycetes</taxon>
        <taxon>Hypocreomycetidae</taxon>
        <taxon>Hypocreales</taxon>
        <taxon>Nectriaceae</taxon>
        <taxon>Fusarium</taxon>
        <taxon>Fusarium fujikuroi species complex</taxon>
    </lineage>
</organism>
<sequence>MASPRDRNTNKASPRGRERRWNRLQNHTMSCSLQNPLIPVTTIILATKQDDFQFDPERFGRPLCEVPLFQTATIPSTLAKDHKPAAFKPSFRIMPCQYVRSIETAEPELEPPRKSSGGSKRKYKSLGTEGWRSKHKHHSTTRRSPSRQATISCPCAREHKAPKASDHTRSCEFCHVTETPKWRSGPSGRRTLCNVCGLLYAKREEKARSFLLEREFGCDSVSYASSWSSTKVSTEGSHSLGLS</sequence>
<keyword evidence="10" id="KW-1185">Reference proteome</keyword>
<evidence type="ECO:0000256" key="1">
    <source>
        <dbReference type="ARBA" id="ARBA00022723"/>
    </source>
</evidence>
<feature type="compositionally biased region" description="Basic residues" evidence="7">
    <location>
        <begin position="133"/>
        <end position="145"/>
    </location>
</feature>
<dbReference type="EMBL" id="JAAQRI010000087">
    <property type="protein sequence ID" value="KAF5640040.1"/>
    <property type="molecule type" value="Genomic_DNA"/>
</dbReference>
<evidence type="ECO:0000313" key="10">
    <source>
        <dbReference type="Proteomes" id="UP000530670"/>
    </source>
</evidence>
<dbReference type="PROSITE" id="PS50114">
    <property type="entry name" value="GATA_ZN_FINGER_2"/>
    <property type="match status" value="1"/>
</dbReference>
<dbReference type="GeneID" id="59303275"/>
<name>A0A8H5VZD4_9HYPO</name>
<proteinExistence type="predicted"/>
<dbReference type="Pfam" id="PF00320">
    <property type="entry name" value="GATA"/>
    <property type="match status" value="1"/>
</dbReference>
<dbReference type="InterPro" id="IPR013088">
    <property type="entry name" value="Znf_NHR/GATA"/>
</dbReference>
<keyword evidence="3" id="KW-0862">Zinc</keyword>
<evidence type="ECO:0000256" key="6">
    <source>
        <dbReference type="PROSITE-ProRule" id="PRU00094"/>
    </source>
</evidence>
<dbReference type="GO" id="GO:0006355">
    <property type="term" value="P:regulation of DNA-templated transcription"/>
    <property type="evidence" value="ECO:0007669"/>
    <property type="project" value="InterPro"/>
</dbReference>
<dbReference type="OrthoDB" id="2162994at2759"/>
<dbReference type="RefSeq" id="XP_037208299.1">
    <property type="nucleotide sequence ID" value="XM_037351005.1"/>
</dbReference>
<evidence type="ECO:0000256" key="5">
    <source>
        <dbReference type="ARBA" id="ARBA00023163"/>
    </source>
</evidence>
<evidence type="ECO:0000256" key="3">
    <source>
        <dbReference type="ARBA" id="ARBA00022833"/>
    </source>
</evidence>
<comment type="caution">
    <text evidence="9">The sequence shown here is derived from an EMBL/GenBank/DDBJ whole genome shotgun (WGS) entry which is preliminary data.</text>
</comment>
<dbReference type="InterPro" id="IPR000679">
    <property type="entry name" value="Znf_GATA"/>
</dbReference>
<keyword evidence="2 6" id="KW-0863">Zinc-finger</keyword>
<dbReference type="PANTHER" id="PTHR47172:SF24">
    <property type="entry name" value="GATA ZINC FINGER DOMAIN-CONTAINING PROTEIN 14-RELATED"/>
    <property type="match status" value="1"/>
</dbReference>